<comment type="caution">
    <text evidence="1">The sequence shown here is derived from an EMBL/GenBank/DDBJ whole genome shotgun (WGS) entry which is preliminary data.</text>
</comment>
<dbReference type="Proteomes" id="UP000252519">
    <property type="component" value="Unassembled WGS sequence"/>
</dbReference>
<organism evidence="1 2">
    <name type="scientific">Ancylostoma caninum</name>
    <name type="common">Dog hookworm</name>
    <dbReference type="NCBI Taxonomy" id="29170"/>
    <lineage>
        <taxon>Eukaryota</taxon>
        <taxon>Metazoa</taxon>
        <taxon>Ecdysozoa</taxon>
        <taxon>Nematoda</taxon>
        <taxon>Chromadorea</taxon>
        <taxon>Rhabditida</taxon>
        <taxon>Rhabditina</taxon>
        <taxon>Rhabditomorpha</taxon>
        <taxon>Strongyloidea</taxon>
        <taxon>Ancylostomatidae</taxon>
        <taxon>Ancylostomatinae</taxon>
        <taxon>Ancylostoma</taxon>
    </lineage>
</organism>
<dbReference type="OrthoDB" id="5872865at2759"/>
<dbReference type="EMBL" id="JOJR01000015">
    <property type="protein sequence ID" value="RCN51208.1"/>
    <property type="molecule type" value="Genomic_DNA"/>
</dbReference>
<protein>
    <submittedName>
        <fullName evidence="1">Uncharacterized protein</fullName>
    </submittedName>
</protein>
<accession>A0A368H625</accession>
<sequence>MSVYAAAREEFLKEYLCEEHEENIREHCFVIKESNGEPFSPDACPEGYSLHVVTTKDEIKWALLLFGPKYNGAWIGNSAKSAGWLQPQQPYKPRKRGKHHHFSTKCFSLLPSSQNDTSCFARVVFFLLVI</sequence>
<proteinExistence type="predicted"/>
<evidence type="ECO:0000313" key="2">
    <source>
        <dbReference type="Proteomes" id="UP000252519"/>
    </source>
</evidence>
<name>A0A368H625_ANCCA</name>
<evidence type="ECO:0000313" key="1">
    <source>
        <dbReference type="EMBL" id="RCN51208.1"/>
    </source>
</evidence>
<reference evidence="1 2" key="1">
    <citation type="submission" date="2014-10" db="EMBL/GenBank/DDBJ databases">
        <title>Draft genome of the hookworm Ancylostoma caninum.</title>
        <authorList>
            <person name="Mitreva M."/>
        </authorList>
    </citation>
    <scope>NUCLEOTIDE SEQUENCE [LARGE SCALE GENOMIC DNA]</scope>
    <source>
        <strain evidence="1 2">Baltimore</strain>
    </source>
</reference>
<dbReference type="AlphaFoldDB" id="A0A368H625"/>
<keyword evidence="2" id="KW-1185">Reference proteome</keyword>
<gene>
    <name evidence="1" type="ORF">ANCCAN_02569</name>
</gene>